<evidence type="ECO:0000256" key="11">
    <source>
        <dbReference type="RuleBase" id="RU003781"/>
    </source>
</evidence>
<dbReference type="GO" id="GO:0036222">
    <property type="term" value="F:XTP diphosphatase activity"/>
    <property type="evidence" value="ECO:0007669"/>
    <property type="project" value="UniProtKB-UniRule"/>
</dbReference>
<proteinExistence type="inferred from homology"/>
<dbReference type="Proteomes" id="UP000886758">
    <property type="component" value="Unassembled WGS sequence"/>
</dbReference>
<dbReference type="Pfam" id="PF01725">
    <property type="entry name" value="Ham1p_like"/>
    <property type="match status" value="1"/>
</dbReference>
<keyword evidence="6 10" id="KW-0460">Magnesium</keyword>
<dbReference type="GO" id="GO:0005829">
    <property type="term" value="C:cytosol"/>
    <property type="evidence" value="ECO:0007669"/>
    <property type="project" value="TreeGrafter"/>
</dbReference>
<dbReference type="NCBIfam" id="NF011397">
    <property type="entry name" value="PRK14822.1"/>
    <property type="match status" value="1"/>
</dbReference>
<dbReference type="GO" id="GO:0035870">
    <property type="term" value="F:dITP diphosphatase activity"/>
    <property type="evidence" value="ECO:0007669"/>
    <property type="project" value="UniProtKB-UniRule"/>
</dbReference>
<evidence type="ECO:0000256" key="10">
    <source>
        <dbReference type="HAMAP-Rule" id="MF_01405"/>
    </source>
</evidence>
<sequence>MKTIVVATNNQHKVDELAPLFPSVRILSLKDIGYVKPILENGRTFEENALLKARQVAKDLGYSVLADDSGLEVEALQNAPGIYSARYAQKGDDRSNNALLIENLKGIANRKARFVCVLCICQPDGKHRFFKGICEGEIIDEARGSNGFGYDPHFYIPQLGKTFAEMTLEEKNTLSHRKKAYQKMKEQCNEDLSFK</sequence>
<comment type="catalytic activity">
    <reaction evidence="10">
        <text>ITP + H2O = IMP + diphosphate + H(+)</text>
        <dbReference type="Rhea" id="RHEA:29399"/>
        <dbReference type="ChEBI" id="CHEBI:15377"/>
        <dbReference type="ChEBI" id="CHEBI:15378"/>
        <dbReference type="ChEBI" id="CHEBI:33019"/>
        <dbReference type="ChEBI" id="CHEBI:58053"/>
        <dbReference type="ChEBI" id="CHEBI:61402"/>
        <dbReference type="EC" id="3.6.1.66"/>
    </reaction>
</comment>
<comment type="caution">
    <text evidence="12">The sequence shown here is derived from an EMBL/GenBank/DDBJ whole genome shotgun (WGS) entry which is preliminary data.</text>
</comment>
<evidence type="ECO:0000256" key="3">
    <source>
        <dbReference type="ARBA" id="ARBA00022723"/>
    </source>
</evidence>
<accession>A0A9D1GSG4</accession>
<dbReference type="GO" id="GO:0000166">
    <property type="term" value="F:nucleotide binding"/>
    <property type="evidence" value="ECO:0007669"/>
    <property type="project" value="UniProtKB-KW"/>
</dbReference>
<evidence type="ECO:0000256" key="6">
    <source>
        <dbReference type="ARBA" id="ARBA00022842"/>
    </source>
</evidence>
<dbReference type="PANTHER" id="PTHR11067:SF9">
    <property type="entry name" value="INOSINE TRIPHOSPHATE PYROPHOSPHATASE"/>
    <property type="match status" value="1"/>
</dbReference>
<dbReference type="SUPFAM" id="SSF52972">
    <property type="entry name" value="ITPase-like"/>
    <property type="match status" value="1"/>
</dbReference>
<comment type="similarity">
    <text evidence="1 10 11">Belongs to the HAM1 NTPase family.</text>
</comment>
<feature type="binding site" evidence="10">
    <location>
        <begin position="8"/>
        <end position="13"/>
    </location>
    <ligand>
        <name>substrate</name>
    </ligand>
</feature>
<keyword evidence="5 10" id="KW-0378">Hydrolase</keyword>
<dbReference type="InterPro" id="IPR029001">
    <property type="entry name" value="ITPase-like_fam"/>
</dbReference>
<name>A0A9D1GSG4_9MOLU</name>
<comment type="subunit">
    <text evidence="2 10">Homodimer.</text>
</comment>
<comment type="cofactor">
    <cofactor evidence="10">
        <name>Mg(2+)</name>
        <dbReference type="ChEBI" id="CHEBI:18420"/>
    </cofactor>
    <text evidence="10">Binds 1 Mg(2+) ion per subunit.</text>
</comment>
<evidence type="ECO:0000256" key="7">
    <source>
        <dbReference type="ARBA" id="ARBA00023080"/>
    </source>
</evidence>
<feature type="binding site" evidence="10">
    <location>
        <begin position="148"/>
        <end position="151"/>
    </location>
    <ligand>
        <name>substrate</name>
    </ligand>
</feature>
<evidence type="ECO:0000256" key="4">
    <source>
        <dbReference type="ARBA" id="ARBA00022741"/>
    </source>
</evidence>
<dbReference type="AlphaFoldDB" id="A0A9D1GSG4"/>
<evidence type="ECO:0000256" key="2">
    <source>
        <dbReference type="ARBA" id="ARBA00011738"/>
    </source>
</evidence>
<dbReference type="Gene3D" id="3.90.950.10">
    <property type="match status" value="1"/>
</dbReference>
<comment type="function">
    <text evidence="10">Pyrophosphatase that catalyzes the hydrolysis of nucleoside triphosphates to their monophosphate derivatives, with a high preference for the non-canonical purine nucleotides XTP (xanthosine triphosphate), dITP (deoxyinosine triphosphate) and ITP. Seems to function as a house-cleaning enzyme that removes non-canonical purine nucleotides from the nucleotide pool, thus preventing their incorporation into DNA/RNA and avoiding chromosomal lesions.</text>
</comment>
<reference evidence="12" key="1">
    <citation type="submission" date="2020-10" db="EMBL/GenBank/DDBJ databases">
        <authorList>
            <person name="Gilroy R."/>
        </authorList>
    </citation>
    <scope>NUCLEOTIDE SEQUENCE</scope>
    <source>
        <strain evidence="12">ChiW17-6978</strain>
    </source>
</reference>
<dbReference type="GO" id="GO:0046872">
    <property type="term" value="F:metal ion binding"/>
    <property type="evidence" value="ECO:0007669"/>
    <property type="project" value="UniProtKB-KW"/>
</dbReference>
<dbReference type="FunFam" id="3.90.950.10:FF:000001">
    <property type="entry name" value="dITP/XTP pyrophosphatase"/>
    <property type="match status" value="1"/>
</dbReference>
<gene>
    <name evidence="12" type="ORF">IAD46_05095</name>
</gene>
<organism evidence="12 13">
    <name type="scientific">Candidatus Pelethenecus faecipullorum</name>
    <dbReference type="NCBI Taxonomy" id="2840900"/>
    <lineage>
        <taxon>Bacteria</taxon>
        <taxon>Bacillati</taxon>
        <taxon>Mycoplasmatota</taxon>
        <taxon>Mollicutes</taxon>
        <taxon>Candidatus Pelethenecus</taxon>
    </lineage>
</organism>
<dbReference type="InterPro" id="IPR002637">
    <property type="entry name" value="RdgB/HAM1"/>
</dbReference>
<dbReference type="GO" id="GO:0009146">
    <property type="term" value="P:purine nucleoside triphosphate catabolic process"/>
    <property type="evidence" value="ECO:0007669"/>
    <property type="project" value="UniProtKB-UniRule"/>
</dbReference>
<comment type="catalytic activity">
    <reaction evidence="9 10">
        <text>XTP + H2O = XMP + diphosphate + H(+)</text>
        <dbReference type="Rhea" id="RHEA:28610"/>
        <dbReference type="ChEBI" id="CHEBI:15377"/>
        <dbReference type="ChEBI" id="CHEBI:15378"/>
        <dbReference type="ChEBI" id="CHEBI:33019"/>
        <dbReference type="ChEBI" id="CHEBI:57464"/>
        <dbReference type="ChEBI" id="CHEBI:61314"/>
        <dbReference type="EC" id="3.6.1.66"/>
    </reaction>
</comment>
<dbReference type="GO" id="GO:0009117">
    <property type="term" value="P:nucleotide metabolic process"/>
    <property type="evidence" value="ECO:0007669"/>
    <property type="project" value="UniProtKB-KW"/>
</dbReference>
<feature type="binding site" evidence="10">
    <location>
        <position position="69"/>
    </location>
    <ligand>
        <name>substrate</name>
    </ligand>
</feature>
<feature type="active site" description="Proton acceptor" evidence="10">
    <location>
        <position position="68"/>
    </location>
</feature>
<feature type="binding site" evidence="10">
    <location>
        <begin position="176"/>
        <end position="177"/>
    </location>
    <ligand>
        <name>substrate</name>
    </ligand>
</feature>
<dbReference type="EMBL" id="DVLF01000160">
    <property type="protein sequence ID" value="HIT50384.1"/>
    <property type="molecule type" value="Genomic_DNA"/>
</dbReference>
<evidence type="ECO:0000313" key="12">
    <source>
        <dbReference type="EMBL" id="HIT50384.1"/>
    </source>
</evidence>
<keyword evidence="4 10" id="KW-0547">Nucleotide-binding</keyword>
<evidence type="ECO:0000256" key="5">
    <source>
        <dbReference type="ARBA" id="ARBA00022801"/>
    </source>
</evidence>
<dbReference type="PANTHER" id="PTHR11067">
    <property type="entry name" value="INOSINE TRIPHOSPHATE PYROPHOSPHATASE/HAM1 PROTEIN"/>
    <property type="match status" value="1"/>
</dbReference>
<protein>
    <recommendedName>
        <fullName evidence="10">dITP/XTP pyrophosphatase</fullName>
        <ecNumber evidence="10">3.6.1.66</ecNumber>
    </recommendedName>
    <alternativeName>
        <fullName evidence="10">Non-canonical purine NTP pyrophosphatase</fullName>
    </alternativeName>
    <alternativeName>
        <fullName evidence="10">Non-standard purine NTP pyrophosphatase</fullName>
    </alternativeName>
    <alternativeName>
        <fullName evidence="10">Nucleoside-triphosphate diphosphatase</fullName>
    </alternativeName>
    <alternativeName>
        <fullName evidence="10">Nucleoside-triphosphate pyrophosphatase</fullName>
        <shortName evidence="10">NTPase</shortName>
    </alternativeName>
</protein>
<dbReference type="GO" id="GO:0036220">
    <property type="term" value="F:ITP diphosphatase activity"/>
    <property type="evidence" value="ECO:0007669"/>
    <property type="project" value="UniProtKB-UniRule"/>
</dbReference>
<dbReference type="HAMAP" id="MF_01405">
    <property type="entry name" value="Non_canon_purine_NTPase"/>
    <property type="match status" value="1"/>
</dbReference>
<evidence type="ECO:0000256" key="1">
    <source>
        <dbReference type="ARBA" id="ARBA00008023"/>
    </source>
</evidence>
<feature type="binding site" evidence="10">
    <location>
        <position position="68"/>
    </location>
    <ligand>
        <name>Mg(2+)</name>
        <dbReference type="ChEBI" id="CHEBI:18420"/>
    </ligand>
</feature>
<dbReference type="CDD" id="cd00515">
    <property type="entry name" value="HAM1"/>
    <property type="match status" value="1"/>
</dbReference>
<dbReference type="InterPro" id="IPR020922">
    <property type="entry name" value="dITP/XTP_pyrophosphatase"/>
</dbReference>
<dbReference type="GO" id="GO:0017111">
    <property type="term" value="F:ribonucleoside triphosphate phosphatase activity"/>
    <property type="evidence" value="ECO:0007669"/>
    <property type="project" value="InterPro"/>
</dbReference>
<dbReference type="NCBIfam" id="TIGR00042">
    <property type="entry name" value="RdgB/HAM1 family non-canonical purine NTP pyrophosphatase"/>
    <property type="match status" value="1"/>
</dbReference>
<comment type="catalytic activity">
    <reaction evidence="8 10">
        <text>dITP + H2O = dIMP + diphosphate + H(+)</text>
        <dbReference type="Rhea" id="RHEA:28342"/>
        <dbReference type="ChEBI" id="CHEBI:15377"/>
        <dbReference type="ChEBI" id="CHEBI:15378"/>
        <dbReference type="ChEBI" id="CHEBI:33019"/>
        <dbReference type="ChEBI" id="CHEBI:61194"/>
        <dbReference type="ChEBI" id="CHEBI:61382"/>
        <dbReference type="EC" id="3.6.1.66"/>
    </reaction>
</comment>
<comment type="caution">
    <text evidence="10">Lacks conserved residue(s) required for the propagation of feature annotation.</text>
</comment>
<dbReference type="EC" id="3.6.1.66" evidence="10"/>
<evidence type="ECO:0000313" key="13">
    <source>
        <dbReference type="Proteomes" id="UP000886758"/>
    </source>
</evidence>
<evidence type="ECO:0000256" key="9">
    <source>
        <dbReference type="ARBA" id="ARBA00052017"/>
    </source>
</evidence>
<reference evidence="12" key="2">
    <citation type="journal article" date="2021" name="PeerJ">
        <title>Extensive microbial diversity within the chicken gut microbiome revealed by metagenomics and culture.</title>
        <authorList>
            <person name="Gilroy R."/>
            <person name="Ravi A."/>
            <person name="Getino M."/>
            <person name="Pursley I."/>
            <person name="Horton D.L."/>
            <person name="Alikhan N.F."/>
            <person name="Baker D."/>
            <person name="Gharbi K."/>
            <person name="Hall N."/>
            <person name="Watson M."/>
            <person name="Adriaenssens E.M."/>
            <person name="Foster-Nyarko E."/>
            <person name="Jarju S."/>
            <person name="Secka A."/>
            <person name="Antonio M."/>
            <person name="Oren A."/>
            <person name="Chaudhuri R.R."/>
            <person name="La Ragione R."/>
            <person name="Hildebrand F."/>
            <person name="Pallen M.J."/>
        </authorList>
    </citation>
    <scope>NUCLEOTIDE SEQUENCE</scope>
    <source>
        <strain evidence="12">ChiW17-6978</strain>
    </source>
</reference>
<evidence type="ECO:0000256" key="8">
    <source>
        <dbReference type="ARBA" id="ARBA00051875"/>
    </source>
</evidence>
<keyword evidence="3 10" id="KW-0479">Metal-binding</keyword>
<keyword evidence="7 10" id="KW-0546">Nucleotide metabolism</keyword>
<feature type="binding site" evidence="10">
    <location>
        <position position="171"/>
    </location>
    <ligand>
        <name>substrate</name>
    </ligand>
</feature>